<feature type="compositionally biased region" description="Acidic residues" evidence="1">
    <location>
        <begin position="140"/>
        <end position="154"/>
    </location>
</feature>
<feature type="region of interest" description="Disordered" evidence="1">
    <location>
        <begin position="132"/>
        <end position="166"/>
    </location>
</feature>
<evidence type="ECO:0000313" key="3">
    <source>
        <dbReference type="EMBL" id="KAH0551077.1"/>
    </source>
</evidence>
<sequence>MFLLGFVADPIINLYLDPYTTVSSVPLTKFGSRSEPLFVENEPASWFEHFLKGLASLGLLSFVKVLWMLGPSGWWNLRSSGLIGGGGRAAGGTGRDRLASISWLVVLIGVGTFLWGVYKGVRTWSRRMLEKAGERVQDVQGDDDADDDDDDDEGPVPPGNEQKKDR</sequence>
<keyword evidence="4" id="KW-1185">Reference proteome</keyword>
<reference evidence="3" key="1">
    <citation type="submission" date="2021-03" db="EMBL/GenBank/DDBJ databases">
        <title>Comparative genomics and phylogenomic investigation of the class Geoglossomycetes provide insights into ecological specialization and systematics.</title>
        <authorList>
            <person name="Melie T."/>
            <person name="Pirro S."/>
            <person name="Miller A.N."/>
            <person name="Quandt A."/>
        </authorList>
    </citation>
    <scope>NUCLEOTIDE SEQUENCE</scope>
    <source>
        <strain evidence="3">CAQ_001_2017</strain>
    </source>
</reference>
<keyword evidence="2" id="KW-0812">Transmembrane</keyword>
<feature type="transmembrane region" description="Helical" evidence="2">
    <location>
        <begin position="98"/>
        <end position="118"/>
    </location>
</feature>
<evidence type="ECO:0000313" key="4">
    <source>
        <dbReference type="Proteomes" id="UP000750711"/>
    </source>
</evidence>
<keyword evidence="2" id="KW-1133">Transmembrane helix</keyword>
<dbReference type="EMBL" id="JAGHQM010002219">
    <property type="protein sequence ID" value="KAH0551077.1"/>
    <property type="molecule type" value="Genomic_DNA"/>
</dbReference>
<accession>A0A9P8IHC2</accession>
<evidence type="ECO:0000256" key="1">
    <source>
        <dbReference type="SAM" id="MobiDB-lite"/>
    </source>
</evidence>
<organism evidence="3 4">
    <name type="scientific">Trichoglossum hirsutum</name>
    <dbReference type="NCBI Taxonomy" id="265104"/>
    <lineage>
        <taxon>Eukaryota</taxon>
        <taxon>Fungi</taxon>
        <taxon>Dikarya</taxon>
        <taxon>Ascomycota</taxon>
        <taxon>Pezizomycotina</taxon>
        <taxon>Geoglossomycetes</taxon>
        <taxon>Geoglossales</taxon>
        <taxon>Geoglossaceae</taxon>
        <taxon>Trichoglossum</taxon>
    </lineage>
</organism>
<dbReference type="AlphaFoldDB" id="A0A9P8IHC2"/>
<proteinExistence type="predicted"/>
<dbReference type="Proteomes" id="UP000750711">
    <property type="component" value="Unassembled WGS sequence"/>
</dbReference>
<name>A0A9P8IHC2_9PEZI</name>
<comment type="caution">
    <text evidence="3">The sequence shown here is derived from an EMBL/GenBank/DDBJ whole genome shotgun (WGS) entry which is preliminary data.</text>
</comment>
<keyword evidence="2" id="KW-0472">Membrane</keyword>
<gene>
    <name evidence="3" type="ORF">GP486_007576</name>
</gene>
<evidence type="ECO:0000256" key="2">
    <source>
        <dbReference type="SAM" id="Phobius"/>
    </source>
</evidence>
<protein>
    <submittedName>
        <fullName evidence="3">Uncharacterized protein</fullName>
    </submittedName>
</protein>